<keyword evidence="5 12" id="KW-0812">Transmembrane</keyword>
<evidence type="ECO:0000256" key="5">
    <source>
        <dbReference type="ARBA" id="ARBA00022692"/>
    </source>
</evidence>
<comment type="similarity">
    <text evidence="2">Belongs to the G-protein coupled receptor 1 family.</text>
</comment>
<accession>A0AA41NAT3</accession>
<keyword evidence="4" id="KW-0716">Sensory transduction</keyword>
<keyword evidence="7 12" id="KW-1133">Transmembrane helix</keyword>
<dbReference type="EMBL" id="JAATJV010412574">
    <property type="protein sequence ID" value="MBZ3886957.1"/>
    <property type="molecule type" value="Genomic_DNA"/>
</dbReference>
<feature type="transmembrane region" description="Helical" evidence="12">
    <location>
        <begin position="64"/>
        <end position="86"/>
    </location>
</feature>
<comment type="caution">
    <text evidence="13">The sequence shown here is derived from an EMBL/GenBank/DDBJ whole genome shotgun (WGS) entry which is preliminary data.</text>
</comment>
<evidence type="ECO:0000313" key="14">
    <source>
        <dbReference type="Proteomes" id="UP001166674"/>
    </source>
</evidence>
<protein>
    <submittedName>
        <fullName evidence="13">Olfactory receptor 5D13</fullName>
    </submittedName>
</protein>
<feature type="transmembrane region" description="Helical" evidence="12">
    <location>
        <begin position="98"/>
        <end position="117"/>
    </location>
</feature>
<proteinExistence type="inferred from homology"/>
<gene>
    <name evidence="13" type="ORF">SUZIE_190540</name>
</gene>
<evidence type="ECO:0000256" key="12">
    <source>
        <dbReference type="SAM" id="Phobius"/>
    </source>
</evidence>
<evidence type="ECO:0000256" key="7">
    <source>
        <dbReference type="ARBA" id="ARBA00022989"/>
    </source>
</evidence>
<dbReference type="PANTHER" id="PTHR48018">
    <property type="entry name" value="OLFACTORY RECEPTOR"/>
    <property type="match status" value="1"/>
</dbReference>
<keyword evidence="6" id="KW-0552">Olfaction</keyword>
<dbReference type="SUPFAM" id="SSF81321">
    <property type="entry name" value="Family A G protein-coupled receptor-like"/>
    <property type="match status" value="1"/>
</dbReference>
<dbReference type="Pfam" id="PF00001">
    <property type="entry name" value="7tm_1"/>
    <property type="match status" value="1"/>
</dbReference>
<evidence type="ECO:0000256" key="10">
    <source>
        <dbReference type="ARBA" id="ARBA00023170"/>
    </source>
</evidence>
<dbReference type="Gene3D" id="1.20.1070.10">
    <property type="entry name" value="Rhodopsin 7-helix transmembrane proteins"/>
    <property type="match status" value="1"/>
</dbReference>
<dbReference type="GO" id="GO:0005886">
    <property type="term" value="C:plasma membrane"/>
    <property type="evidence" value="ECO:0007669"/>
    <property type="project" value="UniProtKB-SubCell"/>
</dbReference>
<dbReference type="Proteomes" id="UP001166674">
    <property type="component" value="Unassembled WGS sequence"/>
</dbReference>
<name>A0AA41NAT3_SCICA</name>
<keyword evidence="10 13" id="KW-0675">Receptor</keyword>
<dbReference type="FunFam" id="1.10.1220.70:FF:000001">
    <property type="entry name" value="Olfactory receptor"/>
    <property type="match status" value="1"/>
</dbReference>
<organism evidence="13 14">
    <name type="scientific">Sciurus carolinensis</name>
    <name type="common">Eastern gray squirrel</name>
    <dbReference type="NCBI Taxonomy" id="30640"/>
    <lineage>
        <taxon>Eukaryota</taxon>
        <taxon>Metazoa</taxon>
        <taxon>Chordata</taxon>
        <taxon>Craniata</taxon>
        <taxon>Vertebrata</taxon>
        <taxon>Euteleostomi</taxon>
        <taxon>Mammalia</taxon>
        <taxon>Eutheria</taxon>
        <taxon>Euarchontoglires</taxon>
        <taxon>Glires</taxon>
        <taxon>Rodentia</taxon>
        <taxon>Sciuromorpha</taxon>
        <taxon>Sciuridae</taxon>
        <taxon>Sciurinae</taxon>
        <taxon>Sciurini</taxon>
        <taxon>Sciurus</taxon>
    </lineage>
</organism>
<dbReference type="GO" id="GO:0007608">
    <property type="term" value="P:sensory perception of smell"/>
    <property type="evidence" value="ECO:0007669"/>
    <property type="project" value="UniProtKB-KW"/>
</dbReference>
<evidence type="ECO:0000256" key="8">
    <source>
        <dbReference type="ARBA" id="ARBA00023040"/>
    </source>
</evidence>
<keyword evidence="3" id="KW-1003">Cell membrane</keyword>
<evidence type="ECO:0000313" key="13">
    <source>
        <dbReference type="EMBL" id="MBZ3886957.1"/>
    </source>
</evidence>
<dbReference type="PROSITE" id="PS00237">
    <property type="entry name" value="G_PROTEIN_RECEP_F1_1"/>
    <property type="match status" value="1"/>
</dbReference>
<evidence type="ECO:0000256" key="4">
    <source>
        <dbReference type="ARBA" id="ARBA00022606"/>
    </source>
</evidence>
<dbReference type="GO" id="GO:0004930">
    <property type="term" value="F:G protein-coupled receptor activity"/>
    <property type="evidence" value="ECO:0007669"/>
    <property type="project" value="UniProtKB-KW"/>
</dbReference>
<sequence length="142" mass="16200">MTSRTKPLGLARIKGGLENKDSQTQIMKMRLGSEMFMLAVMAYDRFVAVCNPLLYTVAMSHKRCAFLVAGTYMWGGLCSVTLTYSLPHDKSSWLLVKVESALNMVMIPMLNPLIYSLKNKDVKETVRRLIHAKLYSLYLKFR</sequence>
<keyword evidence="14" id="KW-1185">Reference proteome</keyword>
<keyword evidence="9 12" id="KW-0472">Membrane</keyword>
<evidence type="ECO:0000256" key="2">
    <source>
        <dbReference type="ARBA" id="ARBA00010663"/>
    </source>
</evidence>
<evidence type="ECO:0000256" key="6">
    <source>
        <dbReference type="ARBA" id="ARBA00022725"/>
    </source>
</evidence>
<dbReference type="InterPro" id="IPR000276">
    <property type="entry name" value="GPCR_Rhodpsn"/>
</dbReference>
<keyword evidence="11" id="KW-0807">Transducer</keyword>
<dbReference type="AlphaFoldDB" id="A0AA41NAT3"/>
<evidence type="ECO:0000256" key="3">
    <source>
        <dbReference type="ARBA" id="ARBA00022475"/>
    </source>
</evidence>
<keyword evidence="8" id="KW-0297">G-protein coupled receptor</keyword>
<evidence type="ECO:0000256" key="11">
    <source>
        <dbReference type="ARBA" id="ARBA00023224"/>
    </source>
</evidence>
<evidence type="ECO:0000256" key="1">
    <source>
        <dbReference type="ARBA" id="ARBA00004651"/>
    </source>
</evidence>
<reference evidence="13" key="1">
    <citation type="submission" date="2020-03" db="EMBL/GenBank/DDBJ databases">
        <title>Studies in the Genomics of Life Span.</title>
        <authorList>
            <person name="Glass D."/>
        </authorList>
    </citation>
    <scope>NUCLEOTIDE SEQUENCE</scope>
    <source>
        <strain evidence="13">SUZIE</strain>
        <tissue evidence="13">Muscle</tissue>
    </source>
</reference>
<comment type="subcellular location">
    <subcellularLocation>
        <location evidence="1">Cell membrane</location>
        <topology evidence="1">Multi-pass membrane protein</topology>
    </subcellularLocation>
</comment>
<feature type="transmembrane region" description="Helical" evidence="12">
    <location>
        <begin position="35"/>
        <end position="57"/>
    </location>
</feature>
<dbReference type="Gene3D" id="1.10.1220.70">
    <property type="match status" value="1"/>
</dbReference>
<evidence type="ECO:0000256" key="9">
    <source>
        <dbReference type="ARBA" id="ARBA00023136"/>
    </source>
</evidence>